<evidence type="ECO:0000313" key="4">
    <source>
        <dbReference type="Proteomes" id="UP000799444"/>
    </source>
</evidence>
<keyword evidence="4" id="KW-1185">Reference proteome</keyword>
<feature type="compositionally biased region" description="Basic and acidic residues" evidence="1">
    <location>
        <begin position="70"/>
        <end position="80"/>
    </location>
</feature>
<proteinExistence type="predicted"/>
<dbReference type="CDD" id="cd14279">
    <property type="entry name" value="CUE"/>
    <property type="match status" value="1"/>
</dbReference>
<feature type="domain" description="Smr" evidence="2">
    <location>
        <begin position="440"/>
        <end position="526"/>
    </location>
</feature>
<dbReference type="PANTHER" id="PTHR46535">
    <property type="entry name" value="NEDD4-BINDING PROTEIN 2"/>
    <property type="match status" value="1"/>
</dbReference>
<dbReference type="Gene3D" id="3.30.1370.110">
    <property type="match status" value="1"/>
</dbReference>
<evidence type="ECO:0000259" key="2">
    <source>
        <dbReference type="PROSITE" id="PS50828"/>
    </source>
</evidence>
<dbReference type="InterPro" id="IPR058864">
    <property type="entry name" value="UBA_10"/>
</dbReference>
<reference evidence="3" key="1">
    <citation type="journal article" date="2020" name="Stud. Mycol.">
        <title>101 Dothideomycetes genomes: a test case for predicting lifestyles and emergence of pathogens.</title>
        <authorList>
            <person name="Haridas S."/>
            <person name="Albert R."/>
            <person name="Binder M."/>
            <person name="Bloem J."/>
            <person name="Labutti K."/>
            <person name="Salamov A."/>
            <person name="Andreopoulos B."/>
            <person name="Baker S."/>
            <person name="Barry K."/>
            <person name="Bills G."/>
            <person name="Bluhm B."/>
            <person name="Cannon C."/>
            <person name="Castanera R."/>
            <person name="Culley D."/>
            <person name="Daum C."/>
            <person name="Ezra D."/>
            <person name="Gonzalez J."/>
            <person name="Henrissat B."/>
            <person name="Kuo A."/>
            <person name="Liang C."/>
            <person name="Lipzen A."/>
            <person name="Lutzoni F."/>
            <person name="Magnuson J."/>
            <person name="Mondo S."/>
            <person name="Nolan M."/>
            <person name="Ohm R."/>
            <person name="Pangilinan J."/>
            <person name="Park H.-J."/>
            <person name="Ramirez L."/>
            <person name="Alfaro M."/>
            <person name="Sun H."/>
            <person name="Tritt A."/>
            <person name="Yoshinaga Y."/>
            <person name="Zwiers L.-H."/>
            <person name="Turgeon B."/>
            <person name="Goodwin S."/>
            <person name="Spatafora J."/>
            <person name="Crous P."/>
            <person name="Grigoriev I."/>
        </authorList>
    </citation>
    <scope>NUCLEOTIDE SEQUENCE</scope>
    <source>
        <strain evidence="3">CBS 125425</strain>
    </source>
</reference>
<sequence length="528" mass="57222">MDENLPLLEAEYCPMVDAALVHAIYSDYAGSADALDTARAVLDSIRRTALDEQPADFDPSGSSGDAFRSGTDRHGYHESSTESWASQTTPTETTNPSDDLAVSEGRSEYNSDEFSDRGYFNDIEHFDAPAKEQLLAETFPTLRFELVAFTLRKCDNDLTKATDELLNRVYFEDSQSSHTDKVVAKGIDAFAEDNNIPIRSKKGKARRKQRRANALGTFESDVTAAQPWNKWADFNREIDFITSRTKLSFASVSSVYHSNGAVISATISALLDKNIADQGTREPDATTVEHAVDLNAEFPTLDLDQAIALSRLTAPSTANAHELAKVLTGLAIPTTTSTGLTKIIPQYVPVNVPDSIPDSTIVPELPQSALPHTTTTLTAARREAFTQASAAYRKGKSNPLMKAVAGYYGQVGRDADANLKARRQIDADALVARQSSALQLDLHGVTVDNATRIAKAKVEAWWDELGEERIPGGGRRGAGDGFQIITGVGRHSEGGRGKLGPAVGKSLIAQGWKVEMGHGELRVTGKRR</sequence>
<comment type="caution">
    <text evidence="3">The sequence shown here is derived from an EMBL/GenBank/DDBJ whole genome shotgun (WGS) entry which is preliminary data.</text>
</comment>
<feature type="region of interest" description="Disordered" evidence="1">
    <location>
        <begin position="52"/>
        <end position="114"/>
    </location>
</feature>
<name>A0A9P4R0G0_9PLEO</name>
<dbReference type="GO" id="GO:0005634">
    <property type="term" value="C:nucleus"/>
    <property type="evidence" value="ECO:0007669"/>
    <property type="project" value="TreeGrafter"/>
</dbReference>
<accession>A0A9P4R0G0</accession>
<dbReference type="OrthoDB" id="443981at2759"/>
<feature type="compositionally biased region" description="Polar residues" evidence="1">
    <location>
        <begin position="81"/>
        <end position="97"/>
    </location>
</feature>
<dbReference type="GO" id="GO:0004519">
    <property type="term" value="F:endonuclease activity"/>
    <property type="evidence" value="ECO:0007669"/>
    <property type="project" value="TreeGrafter"/>
</dbReference>
<dbReference type="EMBL" id="ML996131">
    <property type="protein sequence ID" value="KAF2735830.1"/>
    <property type="molecule type" value="Genomic_DNA"/>
</dbReference>
<dbReference type="Pfam" id="PF26286">
    <property type="entry name" value="UBA_10"/>
    <property type="match status" value="1"/>
</dbReference>
<dbReference type="PROSITE" id="PS50828">
    <property type="entry name" value="SMR"/>
    <property type="match status" value="1"/>
</dbReference>
<dbReference type="InterPro" id="IPR009060">
    <property type="entry name" value="UBA-like_sf"/>
</dbReference>
<dbReference type="Proteomes" id="UP000799444">
    <property type="component" value="Unassembled WGS sequence"/>
</dbReference>
<dbReference type="InterPro" id="IPR036063">
    <property type="entry name" value="Smr_dom_sf"/>
</dbReference>
<protein>
    <submittedName>
        <fullName evidence="3">Smr domain-containing protein</fullName>
    </submittedName>
</protein>
<dbReference type="PANTHER" id="PTHR46535:SF1">
    <property type="entry name" value="NEDD4-BINDING PROTEIN 2"/>
    <property type="match status" value="1"/>
</dbReference>
<dbReference type="InterPro" id="IPR002625">
    <property type="entry name" value="Smr_dom"/>
</dbReference>
<dbReference type="AlphaFoldDB" id="A0A9P4R0G0"/>
<organism evidence="3 4">
    <name type="scientific">Polyplosphaeria fusca</name>
    <dbReference type="NCBI Taxonomy" id="682080"/>
    <lineage>
        <taxon>Eukaryota</taxon>
        <taxon>Fungi</taxon>
        <taxon>Dikarya</taxon>
        <taxon>Ascomycota</taxon>
        <taxon>Pezizomycotina</taxon>
        <taxon>Dothideomycetes</taxon>
        <taxon>Pleosporomycetidae</taxon>
        <taxon>Pleosporales</taxon>
        <taxon>Tetraplosphaeriaceae</taxon>
        <taxon>Polyplosphaeria</taxon>
    </lineage>
</organism>
<gene>
    <name evidence="3" type="ORF">EJ04DRAFT_533988</name>
</gene>
<evidence type="ECO:0000313" key="3">
    <source>
        <dbReference type="EMBL" id="KAF2735830.1"/>
    </source>
</evidence>
<dbReference type="InterPro" id="IPR052772">
    <property type="entry name" value="Endo/PolyKinase_Domain-Protein"/>
</dbReference>
<dbReference type="SUPFAM" id="SSF160443">
    <property type="entry name" value="SMR domain-like"/>
    <property type="match status" value="1"/>
</dbReference>
<evidence type="ECO:0000256" key="1">
    <source>
        <dbReference type="SAM" id="MobiDB-lite"/>
    </source>
</evidence>
<dbReference type="SUPFAM" id="SSF46934">
    <property type="entry name" value="UBA-like"/>
    <property type="match status" value="1"/>
</dbReference>